<evidence type="ECO:0000259" key="3">
    <source>
        <dbReference type="Pfam" id="PF00582"/>
    </source>
</evidence>
<evidence type="ECO:0000313" key="5">
    <source>
        <dbReference type="EMBL" id="QTR03056.1"/>
    </source>
</evidence>
<evidence type="ECO:0000313" key="4">
    <source>
        <dbReference type="EMBL" id="MBM7814783.1"/>
    </source>
</evidence>
<dbReference type="InterPro" id="IPR014729">
    <property type="entry name" value="Rossmann-like_a/b/a_fold"/>
</dbReference>
<dbReference type="PANTHER" id="PTHR46268:SF6">
    <property type="entry name" value="UNIVERSAL STRESS PROTEIN UP12"/>
    <property type="match status" value="1"/>
</dbReference>
<reference evidence="5" key="2">
    <citation type="submission" date="2021-04" db="EMBL/GenBank/DDBJ databases">
        <title>Saccharothrix algeriensis WGS.</title>
        <authorList>
            <person name="Stuskova K."/>
            <person name="Hakalova E."/>
            <person name="Tebbal A.B."/>
            <person name="Eichmeier A."/>
        </authorList>
    </citation>
    <scope>NUCLEOTIDE SEQUENCE</scope>
    <source>
        <strain evidence="5">NRRL B-24137</strain>
    </source>
</reference>
<proteinExistence type="inferred from homology"/>
<dbReference type="Proteomes" id="UP001195724">
    <property type="component" value="Unassembled WGS sequence"/>
</dbReference>
<feature type="domain" description="UspA" evidence="3">
    <location>
        <begin position="164"/>
        <end position="298"/>
    </location>
</feature>
<dbReference type="InterPro" id="IPR006016">
    <property type="entry name" value="UspA"/>
</dbReference>
<evidence type="ECO:0000313" key="7">
    <source>
        <dbReference type="Proteomes" id="UP001195724"/>
    </source>
</evidence>
<keyword evidence="7" id="KW-1185">Reference proteome</keyword>
<dbReference type="PANTHER" id="PTHR46268">
    <property type="entry name" value="STRESS RESPONSE PROTEIN NHAX"/>
    <property type="match status" value="1"/>
</dbReference>
<protein>
    <submittedName>
        <fullName evidence="4">Nucleotide-binding universal stress UspA family protein</fullName>
    </submittedName>
    <submittedName>
        <fullName evidence="5">Universal stress protein</fullName>
    </submittedName>
</protein>
<dbReference type="Pfam" id="PF00582">
    <property type="entry name" value="Usp"/>
    <property type="match status" value="2"/>
</dbReference>
<comment type="similarity">
    <text evidence="1">Belongs to the universal stress protein A family.</text>
</comment>
<dbReference type="SUPFAM" id="SSF52402">
    <property type="entry name" value="Adenine nucleotide alpha hydrolases-like"/>
    <property type="match status" value="2"/>
</dbReference>
<dbReference type="Gene3D" id="3.40.50.620">
    <property type="entry name" value="HUPs"/>
    <property type="match status" value="2"/>
</dbReference>
<sequence>MDETSGGAVVVGVDGTEPSERAALWAARRAAVFGGPVVLVHGLRWPVYAQAHLHVPGGVGALEPDVTHEPMRRWAQEVLDDLARRCHEASGVEVRTEVASGEPEEALARAADPVAFVVVGHSDHGGVARFLLGSTAQRLARSCPWPVVVVRDEAACDERRARGPVVVGVDGSPVSARALRFAFGFAARHGVEVVVLHASDATTTAAAEPERTREEDALREGTGPVGSELARCARLHPDVPHRLVDTPGPPTDALLAASAESGLLVVGSHGKGAVRRAVLGSVSHALVDGAPCPVAVLPPRTGGS</sequence>
<dbReference type="EMBL" id="CP072788">
    <property type="protein sequence ID" value="QTR03056.1"/>
    <property type="molecule type" value="Genomic_DNA"/>
</dbReference>
<evidence type="ECO:0000313" key="6">
    <source>
        <dbReference type="Proteomes" id="UP000671828"/>
    </source>
</evidence>
<dbReference type="PRINTS" id="PR01438">
    <property type="entry name" value="UNVRSLSTRESS"/>
</dbReference>
<evidence type="ECO:0000256" key="1">
    <source>
        <dbReference type="ARBA" id="ARBA00008791"/>
    </source>
</evidence>
<feature type="compositionally biased region" description="Basic and acidic residues" evidence="2">
    <location>
        <begin position="208"/>
        <end position="219"/>
    </location>
</feature>
<dbReference type="Proteomes" id="UP000671828">
    <property type="component" value="Chromosome"/>
</dbReference>
<dbReference type="AlphaFoldDB" id="A0A8T8HX32"/>
<feature type="domain" description="UspA" evidence="3">
    <location>
        <begin position="9"/>
        <end position="151"/>
    </location>
</feature>
<dbReference type="InterPro" id="IPR006015">
    <property type="entry name" value="Universal_stress_UspA"/>
</dbReference>
<dbReference type="EMBL" id="JAFBCL010000001">
    <property type="protein sequence ID" value="MBM7814783.1"/>
    <property type="molecule type" value="Genomic_DNA"/>
</dbReference>
<feature type="region of interest" description="Disordered" evidence="2">
    <location>
        <begin position="202"/>
        <end position="224"/>
    </location>
</feature>
<reference evidence="4 7" key="1">
    <citation type="submission" date="2021-01" db="EMBL/GenBank/DDBJ databases">
        <title>Sequencing the genomes of 1000 actinobacteria strains.</title>
        <authorList>
            <person name="Klenk H.-P."/>
        </authorList>
    </citation>
    <scope>NUCLEOTIDE SEQUENCE [LARGE SCALE GENOMIC DNA]</scope>
    <source>
        <strain evidence="4 7">DSM 44581</strain>
    </source>
</reference>
<evidence type="ECO:0000256" key="2">
    <source>
        <dbReference type="SAM" id="MobiDB-lite"/>
    </source>
</evidence>
<gene>
    <name evidence="5" type="ORF">J7S33_29460</name>
    <name evidence="4" type="ORF">JOE68_005648</name>
</gene>
<accession>A0A8T8HX32</accession>
<name>A0A8T8HX32_9PSEU</name>
<dbReference type="RefSeq" id="WP_204845385.1">
    <property type="nucleotide sequence ID" value="NZ_JAFBCL010000001.1"/>
</dbReference>
<dbReference type="CDD" id="cd00293">
    <property type="entry name" value="USP-like"/>
    <property type="match status" value="1"/>
</dbReference>
<organism evidence="5 6">
    <name type="scientific">Saccharothrix algeriensis</name>
    <dbReference type="NCBI Taxonomy" id="173560"/>
    <lineage>
        <taxon>Bacteria</taxon>
        <taxon>Bacillati</taxon>
        <taxon>Actinomycetota</taxon>
        <taxon>Actinomycetes</taxon>
        <taxon>Pseudonocardiales</taxon>
        <taxon>Pseudonocardiaceae</taxon>
        <taxon>Saccharothrix</taxon>
    </lineage>
</organism>